<evidence type="ECO:0000313" key="1">
    <source>
        <dbReference type="Proteomes" id="UP000887566"/>
    </source>
</evidence>
<dbReference type="WBParaSite" id="PSAMB.scaffold1806size27734.g15045.t1">
    <property type="protein sequence ID" value="PSAMB.scaffold1806size27734.g15045.t1"/>
    <property type="gene ID" value="PSAMB.scaffold1806size27734.g15045"/>
</dbReference>
<protein>
    <submittedName>
        <fullName evidence="2">Uncharacterized protein</fullName>
    </submittedName>
</protein>
<keyword evidence="1" id="KW-1185">Reference proteome</keyword>
<name>A0A914VC76_9BILA</name>
<dbReference type="AlphaFoldDB" id="A0A914VC76"/>
<organism evidence="1 2">
    <name type="scientific">Plectus sambesii</name>
    <dbReference type="NCBI Taxonomy" id="2011161"/>
    <lineage>
        <taxon>Eukaryota</taxon>
        <taxon>Metazoa</taxon>
        <taxon>Ecdysozoa</taxon>
        <taxon>Nematoda</taxon>
        <taxon>Chromadorea</taxon>
        <taxon>Plectida</taxon>
        <taxon>Plectina</taxon>
        <taxon>Plectoidea</taxon>
        <taxon>Plectidae</taxon>
        <taxon>Plectus</taxon>
    </lineage>
</organism>
<dbReference type="Proteomes" id="UP000887566">
    <property type="component" value="Unplaced"/>
</dbReference>
<sequence length="211" mass="22782">MSATMTSHCSSAVDVFIGDFWAFNRKPTLILADYGERLSSTSMWLSAMESMEKVTNNAELHLCCQQENVNVSTSAWATMAKASSELRKYAEATNQLTAVAPSPAPMGRQAAETPSLLPDSVDFGFNGTAAYWLQTIPVAIAQDNGGSIDPMDFPEGDQGRSALVEQAAADWENYLNERIREMAANSFHLALVLAVDGQASGEHMIIAKLSP</sequence>
<reference evidence="2" key="1">
    <citation type="submission" date="2022-11" db="UniProtKB">
        <authorList>
            <consortium name="WormBaseParasite"/>
        </authorList>
    </citation>
    <scope>IDENTIFICATION</scope>
</reference>
<evidence type="ECO:0000313" key="2">
    <source>
        <dbReference type="WBParaSite" id="PSAMB.scaffold1806size27734.g15045.t1"/>
    </source>
</evidence>
<proteinExistence type="predicted"/>
<accession>A0A914VC76</accession>